<dbReference type="PRINTS" id="PR01217">
    <property type="entry name" value="PRICHEXTENSN"/>
</dbReference>
<dbReference type="EMBL" id="MCGR01000017">
    <property type="protein sequence ID" value="ORY84653.1"/>
    <property type="molecule type" value="Genomic_DNA"/>
</dbReference>
<feature type="compositionally biased region" description="Low complexity" evidence="1">
    <location>
        <begin position="118"/>
        <end position="132"/>
    </location>
</feature>
<sequence>MSADAPLPAHHNPPTPPALGDDDERKGQAIGEVYNGAQGQLVTPSPSPPALPNGISELPTPADTVSSSLPSPPPAALQSGRMLPPGASYAVQGILGGGGGLESVPEAPGSAGTSASGQDSRPLQHQQQQPWEQADHQAGELPPSSSPATSGTPLPPIATAPISSRPALPTLPSREPTPPTSTSFSTSPPVDSSLQPQAPLASYQPRSSSPLLYSHQPLTRPSVPLPTPPTSSSSTGPPPLPPPARRGTDTSTDGDYALPLQFSPIPAPIEARRGSQGDEDLASTRGRDSNVSPLYGVPGGRVVSDSRTAGGSSFRTSTTSARSSTIPSFVPAAAFSVNDRGPYPPHASPTSVGRPESMPYFSSMDGAYPSLSGGGGGGGNAKGKGREAVSGGDQSEVLGGSSIQRASGQYIGDTAVASPVATGDRRPSFELPSDLSQSMVGVGRNSIIRNSLSPPLPQHQLLGPAPTSPTGPASPSSPTAGQQYAPPQQQYSGPRPLSTGGQLPPHLVPQPEVCVECMMRDRDMADVDVVGEGIWDRESDAEFEEAMRWDAEDGGATTSGDHRGGSEESSGGTRSRRRSMERGGAGSRESADGRSSSYGVPPRKRIGRGQPLTTASLKLWTSMNPPASAHRWRTLQGYLQTQIHLIELERQAREATAAERDRATAARVADARQSAPAFLGSMNSSRSRASTLLPNGHATESLQDDKQGRSRGKSRGQEDSARISTLSLQPYPTMPVPQPPYASSAASVRSYSHGDQPWLANGNRRFSSPGSKDPNGPPTPSSGSSSVKGFSFGKFARSSTDLRSIGSPRSVSPARTSLGVDERRGSVWSKFRQSASQSVLSFAPSFAPSGSMMDMHVGLSMDKHMSYGAPYDTYPSMSDPAVARHVEKERDRALEVERETMSAKPKKKGVKGFFSKLVGGGKKREGSSASAPTTPRVPLDFDDDHELAPPPPLSALANEPRYHGRSPSTSSVDSFGGPPYTPPPLQPPSHFRLSSGQPLSAGDYTSRGGVPADRGSIMTMGSYSSARSGKQQRAPIPIGFAGGALNGSQRLSGDSLDAPNLVVPRSGSPEPYSYDDRAGDTEILESATATIPPPLVPSSNVDFPSPGPPQPRLQKSLPCLPAEANGQVYSGEPSAYPFPERPNLPYAHQQGAQSAYSVRSKTYGTGDDADDWGDAGLGGGRKSKARSKVLSFYNFGSSNKKKAAAAANHHHGAEMEGY</sequence>
<name>A0A1Y2FL08_9BASI</name>
<feature type="compositionally biased region" description="Basic and acidic residues" evidence="1">
    <location>
        <begin position="886"/>
        <end position="901"/>
    </location>
</feature>
<feature type="compositionally biased region" description="Low complexity" evidence="1">
    <location>
        <begin position="306"/>
        <end position="325"/>
    </location>
</feature>
<feature type="region of interest" description="Disordered" evidence="1">
    <location>
        <begin position="1199"/>
        <end position="1218"/>
    </location>
</feature>
<organism evidence="2 3">
    <name type="scientific">Leucosporidium creatinivorum</name>
    <dbReference type="NCBI Taxonomy" id="106004"/>
    <lineage>
        <taxon>Eukaryota</taxon>
        <taxon>Fungi</taxon>
        <taxon>Dikarya</taxon>
        <taxon>Basidiomycota</taxon>
        <taxon>Pucciniomycotina</taxon>
        <taxon>Microbotryomycetes</taxon>
        <taxon>Leucosporidiales</taxon>
        <taxon>Leucosporidium</taxon>
    </lineage>
</organism>
<accession>A0A1Y2FL08</accession>
<proteinExistence type="predicted"/>
<evidence type="ECO:0008006" key="4">
    <source>
        <dbReference type="Google" id="ProtNLM"/>
    </source>
</evidence>
<dbReference type="AlphaFoldDB" id="A0A1Y2FL08"/>
<evidence type="ECO:0000256" key="1">
    <source>
        <dbReference type="SAM" id="MobiDB-lite"/>
    </source>
</evidence>
<feature type="compositionally biased region" description="Low complexity" evidence="1">
    <location>
        <begin position="458"/>
        <end position="493"/>
    </location>
</feature>
<dbReference type="STRING" id="106004.A0A1Y2FL08"/>
<evidence type="ECO:0000313" key="2">
    <source>
        <dbReference type="EMBL" id="ORY84653.1"/>
    </source>
</evidence>
<feature type="region of interest" description="Disordered" evidence="1">
    <location>
        <begin position="677"/>
        <end position="821"/>
    </location>
</feature>
<feature type="region of interest" description="Disordered" evidence="1">
    <location>
        <begin position="886"/>
        <end position="1077"/>
    </location>
</feature>
<feature type="region of interest" description="Disordered" evidence="1">
    <location>
        <begin position="1090"/>
        <end position="1183"/>
    </location>
</feature>
<protein>
    <recommendedName>
        <fullName evidence="4">Proteophosphoglycan ppg4</fullName>
    </recommendedName>
</protein>
<dbReference type="Proteomes" id="UP000193467">
    <property type="component" value="Unassembled WGS sequence"/>
</dbReference>
<feature type="compositionally biased region" description="Polar residues" evidence="1">
    <location>
        <begin position="681"/>
        <end position="701"/>
    </location>
</feature>
<feature type="region of interest" description="Disordered" evidence="1">
    <location>
        <begin position="552"/>
        <end position="611"/>
    </location>
</feature>
<feature type="compositionally biased region" description="Gly residues" evidence="1">
    <location>
        <begin position="372"/>
        <end position="382"/>
    </location>
</feature>
<feature type="compositionally biased region" description="Low complexity" evidence="1">
    <location>
        <begin position="781"/>
        <end position="795"/>
    </location>
</feature>
<feature type="compositionally biased region" description="Low complexity" evidence="1">
    <location>
        <begin position="170"/>
        <end position="193"/>
    </location>
</feature>
<feature type="compositionally biased region" description="Low complexity" evidence="1">
    <location>
        <begin position="141"/>
        <end position="152"/>
    </location>
</feature>
<dbReference type="InParanoid" id="A0A1Y2FL08"/>
<reference evidence="2 3" key="1">
    <citation type="submission" date="2016-07" db="EMBL/GenBank/DDBJ databases">
        <title>Pervasive Adenine N6-methylation of Active Genes in Fungi.</title>
        <authorList>
            <consortium name="DOE Joint Genome Institute"/>
            <person name="Mondo S.J."/>
            <person name="Dannebaum R.O."/>
            <person name="Kuo R.C."/>
            <person name="Labutti K."/>
            <person name="Haridas S."/>
            <person name="Kuo A."/>
            <person name="Salamov A."/>
            <person name="Ahrendt S.R."/>
            <person name="Lipzen A."/>
            <person name="Sullivan W."/>
            <person name="Andreopoulos W.B."/>
            <person name="Clum A."/>
            <person name="Lindquist E."/>
            <person name="Daum C."/>
            <person name="Ramamoorthy G.K."/>
            <person name="Gryganskyi A."/>
            <person name="Culley D."/>
            <person name="Magnuson J.K."/>
            <person name="James T.Y."/>
            <person name="O'Malley M.A."/>
            <person name="Stajich J.E."/>
            <person name="Spatafora J.W."/>
            <person name="Visel A."/>
            <person name="Grigoriev I.V."/>
        </authorList>
    </citation>
    <scope>NUCLEOTIDE SEQUENCE [LARGE SCALE GENOMIC DNA]</scope>
    <source>
        <strain evidence="2 3">62-1032</strain>
    </source>
</reference>
<feature type="compositionally biased region" description="Polar residues" evidence="1">
    <location>
        <begin position="1150"/>
        <end position="1163"/>
    </location>
</feature>
<dbReference type="OrthoDB" id="28208at2759"/>
<comment type="caution">
    <text evidence="2">The sequence shown here is derived from an EMBL/GenBank/DDBJ whole genome shotgun (WGS) entry which is preliminary data.</text>
</comment>
<keyword evidence="3" id="KW-1185">Reference proteome</keyword>
<feature type="compositionally biased region" description="Polar residues" evidence="1">
    <location>
        <begin position="1019"/>
        <end position="1031"/>
    </location>
</feature>
<feature type="compositionally biased region" description="Low complexity" evidence="1">
    <location>
        <begin position="1"/>
        <end position="10"/>
    </location>
</feature>
<feature type="region of interest" description="Disordered" evidence="1">
    <location>
        <begin position="1"/>
        <end position="507"/>
    </location>
</feature>
<gene>
    <name evidence="2" type="ORF">BCR35DRAFT_351763</name>
</gene>
<evidence type="ECO:0000313" key="3">
    <source>
        <dbReference type="Proteomes" id="UP000193467"/>
    </source>
</evidence>
<feature type="compositionally biased region" description="Polar residues" evidence="1">
    <location>
        <begin position="797"/>
        <end position="815"/>
    </location>
</feature>